<accession>A0AAJ6LB83</accession>
<proteinExistence type="predicted"/>
<dbReference type="RefSeq" id="WP_058952609.1">
    <property type="nucleotide sequence ID" value="NZ_CP121780.1"/>
</dbReference>
<evidence type="ECO:0000313" key="2">
    <source>
        <dbReference type="EMBL" id="WMG20167.1"/>
    </source>
</evidence>
<reference evidence="2 3" key="1">
    <citation type="submission" date="2023-04" db="EMBL/GenBank/DDBJ databases">
        <title>Acinetobacter johnsonii isolate AYTCM encoding NDM-1, OXA-58 and PER-1.</title>
        <authorList>
            <person name="Tian C."/>
            <person name="Wang S."/>
            <person name="Fan X."/>
            <person name="Xia D."/>
        </authorList>
    </citation>
    <scope>NUCLEOTIDE SEQUENCE [LARGE SCALE GENOMIC DNA]</scope>
    <source>
        <strain evidence="2 3">AYTCM</strain>
        <plasmid evidence="2 3">pAYTCM-4</plasmid>
    </source>
</reference>
<dbReference type="PANTHER" id="PTHR43581:SF3">
    <property type="entry name" value="AAA+ ATPASE DOMAIN-CONTAINING PROTEIN"/>
    <property type="match status" value="1"/>
</dbReference>
<evidence type="ECO:0000259" key="1">
    <source>
        <dbReference type="Pfam" id="PF13175"/>
    </source>
</evidence>
<dbReference type="InterPro" id="IPR041685">
    <property type="entry name" value="AAA_GajA/Old/RecF-like"/>
</dbReference>
<organism evidence="2 3">
    <name type="scientific">Acinetobacter johnsonii</name>
    <dbReference type="NCBI Taxonomy" id="40214"/>
    <lineage>
        <taxon>Bacteria</taxon>
        <taxon>Pseudomonadati</taxon>
        <taxon>Pseudomonadota</taxon>
        <taxon>Gammaproteobacteria</taxon>
        <taxon>Moraxellales</taxon>
        <taxon>Moraxellaceae</taxon>
        <taxon>Acinetobacter</taxon>
    </lineage>
</organism>
<sequence length="204" mass="23234">MNITRLKIHNFRSIIEQEIFVQKFSLFIGANNAGKSTIMNAIRLFYSDFNWSIEDFPKTGAHDEEVWIEIEFNLSDIEWESLADNYKDNESNTLILRRFFKSKEIKVEKNQSNLYAIINGQLSEGCFYGASNVGLNKLGDLLYIPAITSVSDQTKMSGPSPLRNMINHLLKKVVMTSTSYQAVSDAFSLLGSEAKDENGWRIQT</sequence>
<keyword evidence="2" id="KW-0614">Plasmid</keyword>
<dbReference type="Pfam" id="PF13175">
    <property type="entry name" value="AAA_15"/>
    <property type="match status" value="1"/>
</dbReference>
<dbReference type="Gene3D" id="3.40.50.300">
    <property type="entry name" value="P-loop containing nucleotide triphosphate hydrolases"/>
    <property type="match status" value="1"/>
</dbReference>
<name>A0AAJ6LB83_ACIJO</name>
<dbReference type="PANTHER" id="PTHR43581">
    <property type="entry name" value="ATP/GTP PHOSPHATASE"/>
    <property type="match status" value="1"/>
</dbReference>
<dbReference type="InterPro" id="IPR027417">
    <property type="entry name" value="P-loop_NTPase"/>
</dbReference>
<dbReference type="SUPFAM" id="SSF52540">
    <property type="entry name" value="P-loop containing nucleoside triphosphate hydrolases"/>
    <property type="match status" value="1"/>
</dbReference>
<geneLocation type="plasmid" evidence="2 3">
    <name>pAYTCM-4</name>
</geneLocation>
<dbReference type="AlphaFoldDB" id="A0AAJ6LB83"/>
<evidence type="ECO:0000313" key="3">
    <source>
        <dbReference type="Proteomes" id="UP001244586"/>
    </source>
</evidence>
<feature type="domain" description="Endonuclease GajA/Old nuclease/RecF-like AAA" evidence="1">
    <location>
        <begin position="1"/>
        <end position="114"/>
    </location>
</feature>
<dbReference type="EMBL" id="CP121780">
    <property type="protein sequence ID" value="WMG20167.1"/>
    <property type="molecule type" value="Genomic_DNA"/>
</dbReference>
<dbReference type="Proteomes" id="UP001244586">
    <property type="component" value="Plasmid pAYTCM-4"/>
</dbReference>
<keyword evidence="3" id="KW-1185">Reference proteome</keyword>
<dbReference type="InterPro" id="IPR051396">
    <property type="entry name" value="Bact_Antivir_Def_Nuclease"/>
</dbReference>
<gene>
    <name evidence="2" type="ORF">QBJ73_19545</name>
</gene>
<protein>
    <submittedName>
        <fullName evidence="2">AAA family ATPase</fullName>
    </submittedName>
</protein>